<evidence type="ECO:0000313" key="3">
    <source>
        <dbReference type="Proteomes" id="UP001145050"/>
    </source>
</evidence>
<name>A0A9X3WP54_9BACI</name>
<dbReference type="AlphaFoldDB" id="A0A9X3WP54"/>
<keyword evidence="3" id="KW-1185">Reference proteome</keyword>
<sequence>MQRFIRKLSNMAFFFFTFVIGFILFVIWLIFVTPMIGLKTTVILLVLILIGYLIDMYFKMRR</sequence>
<keyword evidence="1" id="KW-1133">Transmembrane helix</keyword>
<proteinExistence type="predicted"/>
<keyword evidence="1" id="KW-0812">Transmembrane</keyword>
<dbReference type="Proteomes" id="UP001145050">
    <property type="component" value="Unassembled WGS sequence"/>
</dbReference>
<evidence type="ECO:0000313" key="2">
    <source>
        <dbReference type="EMBL" id="MDC3423260.1"/>
    </source>
</evidence>
<keyword evidence="1" id="KW-0472">Membrane</keyword>
<reference evidence="2" key="1">
    <citation type="submission" date="2022-06" db="EMBL/GenBank/DDBJ databases">
        <title>Aquibacillus sp. a new bacterium isolated from soil saline samples.</title>
        <authorList>
            <person name="Galisteo C."/>
            <person name="De La Haba R."/>
            <person name="Sanchez-Porro C."/>
            <person name="Ventosa A."/>
        </authorList>
    </citation>
    <scope>NUCLEOTIDE SEQUENCE</scope>
    <source>
        <strain evidence="2">3ASR75-11</strain>
    </source>
</reference>
<accession>A0A9X3WP54</accession>
<organism evidence="2 3">
    <name type="scientific">Terrihalobacillus insolitus</name>
    <dbReference type="NCBI Taxonomy" id="2950438"/>
    <lineage>
        <taxon>Bacteria</taxon>
        <taxon>Bacillati</taxon>
        <taxon>Bacillota</taxon>
        <taxon>Bacilli</taxon>
        <taxon>Bacillales</taxon>
        <taxon>Bacillaceae</taxon>
        <taxon>Terrihalobacillus</taxon>
    </lineage>
</organism>
<gene>
    <name evidence="2" type="ORF">NC797_01905</name>
</gene>
<feature type="transmembrane region" description="Helical" evidence="1">
    <location>
        <begin position="12"/>
        <end position="31"/>
    </location>
</feature>
<evidence type="ECO:0000256" key="1">
    <source>
        <dbReference type="SAM" id="Phobius"/>
    </source>
</evidence>
<dbReference type="EMBL" id="JAMQKB010000001">
    <property type="protein sequence ID" value="MDC3423260.1"/>
    <property type="molecule type" value="Genomic_DNA"/>
</dbReference>
<comment type="caution">
    <text evidence="2">The sequence shown here is derived from an EMBL/GenBank/DDBJ whole genome shotgun (WGS) entry which is preliminary data.</text>
</comment>
<feature type="transmembrane region" description="Helical" evidence="1">
    <location>
        <begin position="37"/>
        <end position="58"/>
    </location>
</feature>
<dbReference type="RefSeq" id="WP_272434935.1">
    <property type="nucleotide sequence ID" value="NZ_JAMQKB010000001.1"/>
</dbReference>
<protein>
    <submittedName>
        <fullName evidence="2">Uncharacterized protein</fullName>
    </submittedName>
</protein>